<accession>A0A3N4LC03</accession>
<evidence type="ECO:0000313" key="2">
    <source>
        <dbReference type="Proteomes" id="UP000267821"/>
    </source>
</evidence>
<name>A0A3N4LC03_9PEZI</name>
<dbReference type="AlphaFoldDB" id="A0A3N4LC03"/>
<protein>
    <submittedName>
        <fullName evidence="1">Uncharacterized protein</fullName>
    </submittedName>
</protein>
<evidence type="ECO:0000313" key="1">
    <source>
        <dbReference type="EMBL" id="RPB20424.1"/>
    </source>
</evidence>
<proteinExistence type="predicted"/>
<gene>
    <name evidence="1" type="ORF">L211DRAFT_841656</name>
</gene>
<keyword evidence="2" id="KW-1185">Reference proteome</keyword>
<dbReference type="Proteomes" id="UP000267821">
    <property type="component" value="Unassembled WGS sequence"/>
</dbReference>
<organism evidence="1 2">
    <name type="scientific">Terfezia boudieri ATCC MYA-4762</name>
    <dbReference type="NCBI Taxonomy" id="1051890"/>
    <lineage>
        <taxon>Eukaryota</taxon>
        <taxon>Fungi</taxon>
        <taxon>Dikarya</taxon>
        <taxon>Ascomycota</taxon>
        <taxon>Pezizomycotina</taxon>
        <taxon>Pezizomycetes</taxon>
        <taxon>Pezizales</taxon>
        <taxon>Pezizaceae</taxon>
        <taxon>Terfezia</taxon>
    </lineage>
</organism>
<sequence>MSVIWSVSLGYATPKLTFAEQHGICNSQPQAGHATPYLLLTVNLPAVSARTSHIALCVHDCQPYPCRSSHWEELVKPYTFS</sequence>
<reference evidence="1 2" key="1">
    <citation type="journal article" date="2018" name="Nat. Ecol. Evol.">
        <title>Pezizomycetes genomes reveal the molecular basis of ectomycorrhizal truffle lifestyle.</title>
        <authorList>
            <person name="Murat C."/>
            <person name="Payen T."/>
            <person name="Noel B."/>
            <person name="Kuo A."/>
            <person name="Morin E."/>
            <person name="Chen J."/>
            <person name="Kohler A."/>
            <person name="Krizsan K."/>
            <person name="Balestrini R."/>
            <person name="Da Silva C."/>
            <person name="Montanini B."/>
            <person name="Hainaut M."/>
            <person name="Levati E."/>
            <person name="Barry K.W."/>
            <person name="Belfiori B."/>
            <person name="Cichocki N."/>
            <person name="Clum A."/>
            <person name="Dockter R.B."/>
            <person name="Fauchery L."/>
            <person name="Guy J."/>
            <person name="Iotti M."/>
            <person name="Le Tacon F."/>
            <person name="Lindquist E.A."/>
            <person name="Lipzen A."/>
            <person name="Malagnac F."/>
            <person name="Mello A."/>
            <person name="Molinier V."/>
            <person name="Miyauchi S."/>
            <person name="Poulain J."/>
            <person name="Riccioni C."/>
            <person name="Rubini A."/>
            <person name="Sitrit Y."/>
            <person name="Splivallo R."/>
            <person name="Traeger S."/>
            <person name="Wang M."/>
            <person name="Zifcakova L."/>
            <person name="Wipf D."/>
            <person name="Zambonelli A."/>
            <person name="Paolocci F."/>
            <person name="Nowrousian M."/>
            <person name="Ottonello S."/>
            <person name="Baldrian P."/>
            <person name="Spatafora J.W."/>
            <person name="Henrissat B."/>
            <person name="Nagy L.G."/>
            <person name="Aury J.M."/>
            <person name="Wincker P."/>
            <person name="Grigoriev I.V."/>
            <person name="Bonfante P."/>
            <person name="Martin F.M."/>
        </authorList>
    </citation>
    <scope>NUCLEOTIDE SEQUENCE [LARGE SCALE GENOMIC DNA]</scope>
    <source>
        <strain evidence="1 2">ATCC MYA-4762</strain>
    </source>
</reference>
<dbReference type="InParanoid" id="A0A3N4LC03"/>
<dbReference type="EMBL" id="ML121571">
    <property type="protein sequence ID" value="RPB20424.1"/>
    <property type="molecule type" value="Genomic_DNA"/>
</dbReference>